<feature type="transmembrane region" description="Helical" evidence="2">
    <location>
        <begin position="404"/>
        <end position="427"/>
    </location>
</feature>
<evidence type="ECO:0000256" key="2">
    <source>
        <dbReference type="SAM" id="Phobius"/>
    </source>
</evidence>
<dbReference type="AlphaFoldDB" id="A0AAD2FCT2"/>
<dbReference type="EMBL" id="CAKOGP040000191">
    <property type="protein sequence ID" value="CAJ1931946.1"/>
    <property type="molecule type" value="Genomic_DNA"/>
</dbReference>
<keyword evidence="2" id="KW-0472">Membrane</keyword>
<feature type="region of interest" description="Disordered" evidence="1">
    <location>
        <begin position="20"/>
        <end position="40"/>
    </location>
</feature>
<evidence type="ECO:0000313" key="4">
    <source>
        <dbReference type="Proteomes" id="UP001295423"/>
    </source>
</evidence>
<proteinExistence type="predicted"/>
<sequence>MDDQNIFRDRLPLHTTHQRVVNRSRDNSPTPSKRDDATSPCRRVIGSDATAYHTQSQQFLLALNIAGMASFLLITVFDLFHVDVFLRAYRLPLETFSTGNLIFSLINTTTVFLGAWLLDSLASRGRRSDLIGVSGILFALAFLAPFFRWKEPLTRFWDGAHFVLSISLYDTISGFNKVLLGSLVTDNHLMTDKERIWFMASSQVANLTVGLFVARIGLEVFDEENMHRFQRFLKFLASVSALMFCTSQVLAKHAIRSERKKAERRKEKDEDDTTTEPVLMFSGPFSGPRPKQLKLRQAITDLWNHKNFWSWIKMELLLESQVGFVNAFLKTFIDRLVFDAGMSRDYCDWILSAIPPAGLICGVLTYIPIRTFGYHRVYPILFAANIGLCCGMLLLADHQSTDHIIFFLLVYPTITGAVQSAGFHLVMSDMVLEMKRVHASEQRFDQPSLAGLFMGVNALFCKPAAYMLPIIAASSLGDSEISLEESEHGSDHVREILFRLLIWPPLMFSILQWIAWRSFTLNPAKTKQIRDELIRTVSDRTKLGINASSSSR</sequence>
<reference evidence="3" key="1">
    <citation type="submission" date="2023-08" db="EMBL/GenBank/DDBJ databases">
        <authorList>
            <person name="Audoor S."/>
            <person name="Bilcke G."/>
        </authorList>
    </citation>
    <scope>NUCLEOTIDE SEQUENCE</scope>
</reference>
<comment type="caution">
    <text evidence="3">The sequence shown here is derived from an EMBL/GenBank/DDBJ whole genome shotgun (WGS) entry which is preliminary data.</text>
</comment>
<dbReference type="PANTHER" id="PTHR28658">
    <property type="entry name" value="TRANSMEMBRANE PROTEIN 180"/>
    <property type="match status" value="1"/>
</dbReference>
<feature type="transmembrane region" description="Helical" evidence="2">
    <location>
        <begin position="159"/>
        <end position="184"/>
    </location>
</feature>
<feature type="transmembrane region" description="Helical" evidence="2">
    <location>
        <begin position="59"/>
        <end position="80"/>
    </location>
</feature>
<evidence type="ECO:0000256" key="1">
    <source>
        <dbReference type="SAM" id="MobiDB-lite"/>
    </source>
</evidence>
<organism evidence="3 4">
    <name type="scientific">Cylindrotheca closterium</name>
    <dbReference type="NCBI Taxonomy" id="2856"/>
    <lineage>
        <taxon>Eukaryota</taxon>
        <taxon>Sar</taxon>
        <taxon>Stramenopiles</taxon>
        <taxon>Ochrophyta</taxon>
        <taxon>Bacillariophyta</taxon>
        <taxon>Bacillariophyceae</taxon>
        <taxon>Bacillariophycidae</taxon>
        <taxon>Bacillariales</taxon>
        <taxon>Bacillariaceae</taxon>
        <taxon>Cylindrotheca</taxon>
    </lineage>
</organism>
<name>A0AAD2FCT2_9STRA</name>
<evidence type="ECO:0000313" key="3">
    <source>
        <dbReference type="EMBL" id="CAJ1931946.1"/>
    </source>
</evidence>
<feature type="transmembrane region" description="Helical" evidence="2">
    <location>
        <begin position="100"/>
        <end position="118"/>
    </location>
</feature>
<feature type="transmembrane region" description="Helical" evidence="2">
    <location>
        <begin position="379"/>
        <end position="398"/>
    </location>
</feature>
<keyword evidence="2" id="KW-0812">Transmembrane</keyword>
<keyword evidence="4" id="KW-1185">Reference proteome</keyword>
<feature type="transmembrane region" description="Helical" evidence="2">
    <location>
        <begin position="196"/>
        <end position="215"/>
    </location>
</feature>
<dbReference type="SUPFAM" id="SSF103473">
    <property type="entry name" value="MFS general substrate transporter"/>
    <property type="match status" value="1"/>
</dbReference>
<dbReference type="InterPro" id="IPR040035">
    <property type="entry name" value="TMEM180"/>
</dbReference>
<protein>
    <submittedName>
        <fullName evidence="3">Uncharacterized protein</fullName>
    </submittedName>
</protein>
<accession>A0AAD2FCT2</accession>
<feature type="transmembrane region" description="Helical" evidence="2">
    <location>
        <begin position="130"/>
        <end position="147"/>
    </location>
</feature>
<dbReference type="InterPro" id="IPR036259">
    <property type="entry name" value="MFS_trans_sf"/>
</dbReference>
<gene>
    <name evidence="3" type="ORF">CYCCA115_LOCUS2621</name>
</gene>
<feature type="transmembrane region" description="Helical" evidence="2">
    <location>
        <begin position="349"/>
        <end position="367"/>
    </location>
</feature>
<feature type="transmembrane region" description="Helical" evidence="2">
    <location>
        <begin position="235"/>
        <end position="255"/>
    </location>
</feature>
<dbReference type="PANTHER" id="PTHR28658:SF1">
    <property type="entry name" value="MAJOR FACILITATOR SUPERFAMILY DOMAIN CONTAINING 13B"/>
    <property type="match status" value="1"/>
</dbReference>
<keyword evidence="2" id="KW-1133">Transmembrane helix</keyword>
<dbReference type="Proteomes" id="UP001295423">
    <property type="component" value="Unassembled WGS sequence"/>
</dbReference>